<gene>
    <name evidence="2" type="ORF">GN958_ATG17659</name>
</gene>
<dbReference type="Proteomes" id="UP000704712">
    <property type="component" value="Unassembled WGS sequence"/>
</dbReference>
<feature type="compositionally biased region" description="Acidic residues" evidence="1">
    <location>
        <begin position="321"/>
        <end position="331"/>
    </location>
</feature>
<protein>
    <submittedName>
        <fullName evidence="2">Uncharacterized protein</fullName>
    </submittedName>
</protein>
<dbReference type="EMBL" id="JAACNO010002445">
    <property type="protein sequence ID" value="KAF4133152.1"/>
    <property type="molecule type" value="Genomic_DNA"/>
</dbReference>
<sequence>MKITVLFPELPFRAEWIFPRTADAIPRAGYVDSLITRPLVEELTSVAPWDTLVTTPVDPVSFRGDVRGRLGVFVRAFRDFASKHQVAIWEGTHRFPISRNQLQGSTWLSNFNKQRGNQRSHAGRAWKRVLVILVLAIQDGWCDVDILLNPSFLHLPRRGDKVAWFPGSVSRQANLEDPSLHRPEPTSLLEALREIDEAEPWRIQFRGDLSQHPGRQIQRLVGKSFNCTPGSETGSTPSKAGSVAPSKTGSAVSKSGSTAKTGSTAVSKSGSASKTGSTAGPSVTTPIVPQSASTNPPPARTGPGKGKAKRVIPPGCGLGSSEDDEDEESDWSDGSGPPNRSSSKRTPSAGPYPFTLSDEDADDDDDDDESPEDSEEARTAEEALEEDTRRALSQSRSEARRRFLSTPPPQVAGTAGSGGATAGSAIRVDSDGGSGSDGGWGSPRGGGLLGSGGGGAPGGGSPGSGGGGSPHGGGSPGSPHGGGSPGSPHGGGSPGSVLIPAPPNSSLPGMLPVAPFGPDAAFIPGRRAPVAFAARDIEPWSAKKLNRVAIISMKITVLFPELPFRAEWIFPRTADAIPRAGYVDSLITRPLVEELTSAAPWDTLVTTPVDPVSFRGDVRGRLGVFVRAFRDFASKHRVAIWEGTHRFPISRNQLQGSTWLSNFSKQRGNRRSHAGRAWKRVLVILVLAIQDGWCDVDILLDPSFLHLPRRGDKVAWFPGSVSRQANLEDPNLHRPEPTSLL</sequence>
<feature type="region of interest" description="Disordered" evidence="1">
    <location>
        <begin position="224"/>
        <end position="503"/>
    </location>
</feature>
<feature type="compositionally biased region" description="Gly residues" evidence="1">
    <location>
        <begin position="432"/>
        <end position="494"/>
    </location>
</feature>
<dbReference type="AlphaFoldDB" id="A0A8S9U091"/>
<feature type="compositionally biased region" description="Polar residues" evidence="1">
    <location>
        <begin position="281"/>
        <end position="294"/>
    </location>
</feature>
<feature type="compositionally biased region" description="Polar residues" evidence="1">
    <location>
        <begin position="225"/>
        <end position="251"/>
    </location>
</feature>
<feature type="compositionally biased region" description="Low complexity" evidence="1">
    <location>
        <begin position="252"/>
        <end position="280"/>
    </location>
</feature>
<evidence type="ECO:0000313" key="3">
    <source>
        <dbReference type="Proteomes" id="UP000704712"/>
    </source>
</evidence>
<reference evidence="2" key="1">
    <citation type="submission" date="2020-03" db="EMBL/GenBank/DDBJ databases">
        <title>Hybrid Assembly of Korean Phytophthora infestans isolates.</title>
        <authorList>
            <person name="Prokchorchik M."/>
            <person name="Lee Y."/>
            <person name="Seo J."/>
            <person name="Cho J.-H."/>
            <person name="Park Y.-E."/>
            <person name="Jang D.-C."/>
            <person name="Im J.-S."/>
            <person name="Choi J.-G."/>
            <person name="Park H.-J."/>
            <person name="Lee G.-B."/>
            <person name="Lee Y.-G."/>
            <person name="Hong S.-Y."/>
            <person name="Cho K."/>
            <person name="Sohn K.H."/>
        </authorList>
    </citation>
    <scope>NUCLEOTIDE SEQUENCE</scope>
    <source>
        <strain evidence="2">KR_2_A2</strain>
    </source>
</reference>
<comment type="caution">
    <text evidence="2">The sequence shown here is derived from an EMBL/GenBank/DDBJ whole genome shotgun (WGS) entry which is preliminary data.</text>
</comment>
<evidence type="ECO:0000313" key="2">
    <source>
        <dbReference type="EMBL" id="KAF4133152.1"/>
    </source>
</evidence>
<evidence type="ECO:0000256" key="1">
    <source>
        <dbReference type="SAM" id="MobiDB-lite"/>
    </source>
</evidence>
<organism evidence="2 3">
    <name type="scientific">Phytophthora infestans</name>
    <name type="common">Potato late blight agent</name>
    <name type="synonym">Botrytis infestans</name>
    <dbReference type="NCBI Taxonomy" id="4787"/>
    <lineage>
        <taxon>Eukaryota</taxon>
        <taxon>Sar</taxon>
        <taxon>Stramenopiles</taxon>
        <taxon>Oomycota</taxon>
        <taxon>Peronosporomycetes</taxon>
        <taxon>Peronosporales</taxon>
        <taxon>Peronosporaceae</taxon>
        <taxon>Phytophthora</taxon>
    </lineage>
</organism>
<proteinExistence type="predicted"/>
<feature type="compositionally biased region" description="Basic and acidic residues" evidence="1">
    <location>
        <begin position="376"/>
        <end position="390"/>
    </location>
</feature>
<name>A0A8S9U091_PHYIN</name>
<feature type="compositionally biased region" description="Acidic residues" evidence="1">
    <location>
        <begin position="357"/>
        <end position="375"/>
    </location>
</feature>
<accession>A0A8S9U091</accession>